<sequence length="231" mass="24440">MIGNVELISRLVLAAVPGSVIGLERERLSWASGLRTHMLVCVGSTLIMIVSAFGFADVLGNEHIVLDPSRVAAQVVSGIGFLGAGSILLRGSIIGGLTTAASLWSVAAVGLAVGGGLCTASIAATIIVLIILAGVKPIEKRFITVKQRRQLTLVVGRGSMTFHSLHEALGPASPRVKQFVMQQSDDDPQFDEVLITLNRISATEYTAICGQLKALPGVKEFRENGSRLDRR</sequence>
<evidence type="ECO:0000313" key="2">
    <source>
        <dbReference type="Proteomes" id="UP001558850"/>
    </source>
</evidence>
<dbReference type="Proteomes" id="UP001558850">
    <property type="component" value="Unassembled WGS sequence"/>
</dbReference>
<comment type="caution">
    <text evidence="1">The sequence shown here is derived from an EMBL/GenBank/DDBJ whole genome shotgun (WGS) entry which is preliminary data.</text>
</comment>
<keyword evidence="2" id="KW-1185">Reference proteome</keyword>
<organism evidence="1 2">
    <name type="scientific">Paraburkholderia phymatum</name>
    <dbReference type="NCBI Taxonomy" id="148447"/>
    <lineage>
        <taxon>Bacteria</taxon>
        <taxon>Pseudomonadati</taxon>
        <taxon>Pseudomonadota</taxon>
        <taxon>Betaproteobacteria</taxon>
        <taxon>Burkholderiales</taxon>
        <taxon>Burkholderiaceae</taxon>
        <taxon>Paraburkholderia</taxon>
    </lineage>
</organism>
<proteinExistence type="predicted"/>
<dbReference type="EMBL" id="JBFRCH010000008">
    <property type="protein sequence ID" value="MEX3933602.1"/>
    <property type="molecule type" value="Genomic_DNA"/>
</dbReference>
<accession>A0ACC6U1Z7</accession>
<gene>
    <name evidence="1" type="ORF">AB4Y32_17635</name>
</gene>
<reference evidence="1" key="1">
    <citation type="submission" date="2024-07" db="EMBL/GenBank/DDBJ databases">
        <title>A survey of Mimosa microsymbionts across Brazilian biomes reveals a high diversity of Paraburkholderia nodulating endemic species, but also that Cupriavidus is common as a symbiont of widespread species.</title>
        <authorList>
            <person name="Rouws L."/>
            <person name="Barauna A."/>
            <person name="Beukes C."/>
            <person name="Rouws J.R.C."/>
            <person name="De Faria S.M."/>
            <person name="Gross E."/>
            <person name="Bueno Dos Reis Junior F."/>
            <person name="Simon M.F."/>
            <person name="Maluk M."/>
            <person name="Odee D.W."/>
            <person name="Kenicer G."/>
            <person name="Young J.P.W."/>
            <person name="Reis V.M."/>
            <person name="Zilli J."/>
            <person name="James E.K."/>
        </authorList>
    </citation>
    <scope>NUCLEOTIDE SEQUENCE</scope>
    <source>
        <strain evidence="1">EG181B</strain>
    </source>
</reference>
<name>A0ACC6U1Z7_9BURK</name>
<evidence type="ECO:0000313" key="1">
    <source>
        <dbReference type="EMBL" id="MEX3933602.1"/>
    </source>
</evidence>
<protein>
    <submittedName>
        <fullName evidence="1">MgtC/SapB family protein</fullName>
    </submittedName>
</protein>